<feature type="region of interest" description="Disordered" evidence="1">
    <location>
        <begin position="139"/>
        <end position="159"/>
    </location>
</feature>
<sequence length="179" mass="20141">LNQQILQQRQQQQQPLQQKSVINDILSLQHHEQFSSPLQQSSPTISLPQPSLSSSPLPSSNLSPSPQQGLQQQPQLAEIDLDEELNLVAQLEEIFKDTGSWLNMDNRLINSSHLRQDQSNEQQAIDGIKRQLMGEDPLISSPQQPQQISLDTTDTGGSNMNRQILQHLHRSTTQSQQNS</sequence>
<name>A0A0B6Z502_9EUPU</name>
<dbReference type="EMBL" id="HACG01016562">
    <property type="protein sequence ID" value="CEK63427.1"/>
    <property type="molecule type" value="Transcribed_RNA"/>
</dbReference>
<feature type="non-terminal residue" evidence="2">
    <location>
        <position position="1"/>
    </location>
</feature>
<reference evidence="2" key="1">
    <citation type="submission" date="2014-12" db="EMBL/GenBank/DDBJ databases">
        <title>Insight into the proteome of Arion vulgaris.</title>
        <authorList>
            <person name="Aradska J."/>
            <person name="Bulat T."/>
            <person name="Smidak R."/>
            <person name="Sarate P."/>
            <person name="Gangsoo J."/>
            <person name="Sialana F."/>
            <person name="Bilban M."/>
            <person name="Lubec G."/>
        </authorList>
    </citation>
    <scope>NUCLEOTIDE SEQUENCE</scope>
    <source>
        <tissue evidence="2">Skin</tissue>
    </source>
</reference>
<proteinExistence type="predicted"/>
<feature type="region of interest" description="Disordered" evidence="1">
    <location>
        <begin position="32"/>
        <end position="74"/>
    </location>
</feature>
<accession>A0A0B6Z502</accession>
<dbReference type="AlphaFoldDB" id="A0A0B6Z502"/>
<organism evidence="2">
    <name type="scientific">Arion vulgaris</name>
    <dbReference type="NCBI Taxonomy" id="1028688"/>
    <lineage>
        <taxon>Eukaryota</taxon>
        <taxon>Metazoa</taxon>
        <taxon>Spiralia</taxon>
        <taxon>Lophotrochozoa</taxon>
        <taxon>Mollusca</taxon>
        <taxon>Gastropoda</taxon>
        <taxon>Heterobranchia</taxon>
        <taxon>Euthyneura</taxon>
        <taxon>Panpulmonata</taxon>
        <taxon>Eupulmonata</taxon>
        <taxon>Stylommatophora</taxon>
        <taxon>Helicina</taxon>
        <taxon>Arionoidea</taxon>
        <taxon>Arionidae</taxon>
        <taxon>Arion</taxon>
    </lineage>
</organism>
<feature type="compositionally biased region" description="Low complexity" evidence="1">
    <location>
        <begin position="139"/>
        <end position="150"/>
    </location>
</feature>
<evidence type="ECO:0000313" key="2">
    <source>
        <dbReference type="EMBL" id="CEK63427.1"/>
    </source>
</evidence>
<protein>
    <submittedName>
        <fullName evidence="2">Uncharacterized protein</fullName>
    </submittedName>
</protein>
<feature type="compositionally biased region" description="Low complexity" evidence="1">
    <location>
        <begin position="35"/>
        <end position="74"/>
    </location>
</feature>
<feature type="non-terminal residue" evidence="2">
    <location>
        <position position="179"/>
    </location>
</feature>
<evidence type="ECO:0000256" key="1">
    <source>
        <dbReference type="SAM" id="MobiDB-lite"/>
    </source>
</evidence>
<gene>
    <name evidence="2" type="primary">ORF48277</name>
</gene>